<evidence type="ECO:0000256" key="11">
    <source>
        <dbReference type="ARBA" id="ARBA00022692"/>
    </source>
</evidence>
<accession>A0A7C4XDX8</accession>
<evidence type="ECO:0000256" key="18">
    <source>
        <dbReference type="RuleBase" id="RU003938"/>
    </source>
</evidence>
<evidence type="ECO:0000256" key="15">
    <source>
        <dbReference type="ARBA" id="ARBA00023136"/>
    </source>
</evidence>
<keyword evidence="12 18" id="KW-0548">Nucleotidyltransferase</keyword>
<comment type="pathway">
    <text evidence="4">Lipid metabolism.</text>
</comment>
<protein>
    <recommendedName>
        <fullName evidence="7 18">Phosphatidate cytidylyltransferase</fullName>
        <ecNumber evidence="6 18">2.7.7.41</ecNumber>
    </recommendedName>
</protein>
<dbReference type="GO" id="GO:0016024">
    <property type="term" value="P:CDP-diacylglycerol biosynthetic process"/>
    <property type="evidence" value="ECO:0007669"/>
    <property type="project" value="UniProtKB-UniPathway"/>
</dbReference>
<comment type="caution">
    <text evidence="20">The sequence shown here is derived from an EMBL/GenBank/DDBJ whole genome shotgun (WGS) entry which is preliminary data.</text>
</comment>
<dbReference type="PROSITE" id="PS01315">
    <property type="entry name" value="CDS"/>
    <property type="match status" value="1"/>
</dbReference>
<proteinExistence type="inferred from homology"/>
<comment type="pathway">
    <text evidence="3 18">Phospholipid metabolism; CDP-diacylglycerol biosynthesis; CDP-diacylglycerol from sn-glycerol 3-phosphate: step 3/3.</text>
</comment>
<evidence type="ECO:0000256" key="2">
    <source>
        <dbReference type="ARBA" id="ARBA00004651"/>
    </source>
</evidence>
<feature type="transmembrane region" description="Helical" evidence="19">
    <location>
        <begin position="25"/>
        <end position="53"/>
    </location>
</feature>
<evidence type="ECO:0000256" key="7">
    <source>
        <dbReference type="ARBA" id="ARBA00019373"/>
    </source>
</evidence>
<evidence type="ECO:0000256" key="9">
    <source>
        <dbReference type="ARBA" id="ARBA00022516"/>
    </source>
</evidence>
<evidence type="ECO:0000256" key="17">
    <source>
        <dbReference type="ARBA" id="ARBA00023264"/>
    </source>
</evidence>
<evidence type="ECO:0000256" key="4">
    <source>
        <dbReference type="ARBA" id="ARBA00005189"/>
    </source>
</evidence>
<dbReference type="InterPro" id="IPR000374">
    <property type="entry name" value="PC_trans"/>
</dbReference>
<dbReference type="GO" id="GO:0004605">
    <property type="term" value="F:phosphatidate cytidylyltransferase activity"/>
    <property type="evidence" value="ECO:0007669"/>
    <property type="project" value="UniProtKB-EC"/>
</dbReference>
<keyword evidence="8" id="KW-1003">Cell membrane</keyword>
<dbReference type="EMBL" id="DTGZ01000020">
    <property type="protein sequence ID" value="HGV96871.1"/>
    <property type="molecule type" value="Genomic_DNA"/>
</dbReference>
<feature type="transmembrane region" description="Helical" evidence="19">
    <location>
        <begin position="90"/>
        <end position="110"/>
    </location>
</feature>
<keyword evidence="13 19" id="KW-1133">Transmembrane helix</keyword>
<organism evidence="20">
    <name type="scientific">candidate division WOR-3 bacterium</name>
    <dbReference type="NCBI Taxonomy" id="2052148"/>
    <lineage>
        <taxon>Bacteria</taxon>
        <taxon>Bacteria division WOR-3</taxon>
    </lineage>
</organism>
<feature type="transmembrane region" description="Helical" evidence="19">
    <location>
        <begin position="147"/>
        <end position="167"/>
    </location>
</feature>
<sequence length="278" mass="32053">MRIIKRGSGYLAEFNDILKRIKTGILLGIVVIFALWIDNLVLPLLLMVFITFATNEYFRFWHRKGVYPHTLAVLFPGYVIPLLFYFEIPFLLPAFVLFFFMTLLAVMRFPGARQRPNFLSEIAANFFGVFYISLLPSTIILLRKEGFFISLIPLVLTWLFDTFAYIIGSLLGRHPIAEKLSPKKTIEGTVLAFPFTFPFTYWLNSLFIKRFNFVDAILLTLGIGILGTVGDVFESGMKREVDLKDASKVFPGHGGFLDRMDSLIFNIPFFFLYYRHYG</sequence>
<evidence type="ECO:0000313" key="20">
    <source>
        <dbReference type="EMBL" id="HGV96871.1"/>
    </source>
</evidence>
<evidence type="ECO:0000256" key="10">
    <source>
        <dbReference type="ARBA" id="ARBA00022679"/>
    </source>
</evidence>
<name>A0A7C4XDX8_UNCW3</name>
<feature type="transmembrane region" description="Helical" evidence="19">
    <location>
        <begin position="213"/>
        <end position="233"/>
    </location>
</feature>
<keyword evidence="14" id="KW-0443">Lipid metabolism</keyword>
<dbReference type="AlphaFoldDB" id="A0A7C4XDX8"/>
<evidence type="ECO:0000256" key="6">
    <source>
        <dbReference type="ARBA" id="ARBA00012487"/>
    </source>
</evidence>
<feature type="transmembrane region" description="Helical" evidence="19">
    <location>
        <begin position="188"/>
        <end position="207"/>
    </location>
</feature>
<feature type="transmembrane region" description="Helical" evidence="19">
    <location>
        <begin position="65"/>
        <end position="84"/>
    </location>
</feature>
<dbReference type="Pfam" id="PF01148">
    <property type="entry name" value="CTP_transf_1"/>
    <property type="match status" value="1"/>
</dbReference>
<dbReference type="EC" id="2.7.7.41" evidence="6 18"/>
<dbReference type="PANTHER" id="PTHR46382">
    <property type="entry name" value="PHOSPHATIDATE CYTIDYLYLTRANSFERASE"/>
    <property type="match status" value="1"/>
</dbReference>
<dbReference type="PANTHER" id="PTHR46382:SF1">
    <property type="entry name" value="PHOSPHATIDATE CYTIDYLYLTRANSFERASE"/>
    <property type="match status" value="1"/>
</dbReference>
<keyword evidence="16" id="KW-0594">Phospholipid biosynthesis</keyword>
<dbReference type="GO" id="GO:0005886">
    <property type="term" value="C:plasma membrane"/>
    <property type="evidence" value="ECO:0007669"/>
    <property type="project" value="UniProtKB-SubCell"/>
</dbReference>
<feature type="transmembrane region" description="Helical" evidence="19">
    <location>
        <begin position="122"/>
        <end position="141"/>
    </location>
</feature>
<keyword evidence="15 19" id="KW-0472">Membrane</keyword>
<keyword evidence="9" id="KW-0444">Lipid biosynthesis</keyword>
<evidence type="ECO:0000256" key="3">
    <source>
        <dbReference type="ARBA" id="ARBA00005119"/>
    </source>
</evidence>
<evidence type="ECO:0000256" key="12">
    <source>
        <dbReference type="ARBA" id="ARBA00022695"/>
    </source>
</evidence>
<evidence type="ECO:0000256" key="19">
    <source>
        <dbReference type="SAM" id="Phobius"/>
    </source>
</evidence>
<evidence type="ECO:0000256" key="16">
    <source>
        <dbReference type="ARBA" id="ARBA00023209"/>
    </source>
</evidence>
<keyword evidence="11 18" id="KW-0812">Transmembrane</keyword>
<evidence type="ECO:0000256" key="8">
    <source>
        <dbReference type="ARBA" id="ARBA00022475"/>
    </source>
</evidence>
<evidence type="ECO:0000256" key="5">
    <source>
        <dbReference type="ARBA" id="ARBA00010185"/>
    </source>
</evidence>
<comment type="similarity">
    <text evidence="5 18">Belongs to the CDS family.</text>
</comment>
<keyword evidence="10 18" id="KW-0808">Transferase</keyword>
<evidence type="ECO:0000256" key="1">
    <source>
        <dbReference type="ARBA" id="ARBA00001698"/>
    </source>
</evidence>
<evidence type="ECO:0000256" key="13">
    <source>
        <dbReference type="ARBA" id="ARBA00022989"/>
    </source>
</evidence>
<keyword evidence="17" id="KW-1208">Phospholipid metabolism</keyword>
<gene>
    <name evidence="20" type="ORF">ENV60_01045</name>
</gene>
<evidence type="ECO:0000256" key="14">
    <source>
        <dbReference type="ARBA" id="ARBA00023098"/>
    </source>
</evidence>
<dbReference type="UniPathway" id="UPA00557">
    <property type="reaction ID" value="UER00614"/>
</dbReference>
<comment type="subcellular location">
    <subcellularLocation>
        <location evidence="2">Cell membrane</location>
        <topology evidence="2">Multi-pass membrane protein</topology>
    </subcellularLocation>
</comment>
<reference evidence="20" key="1">
    <citation type="journal article" date="2020" name="mSystems">
        <title>Genome- and Community-Level Interaction Insights into Carbon Utilization and Element Cycling Functions of Hydrothermarchaeota in Hydrothermal Sediment.</title>
        <authorList>
            <person name="Zhou Z."/>
            <person name="Liu Y."/>
            <person name="Xu W."/>
            <person name="Pan J."/>
            <person name="Luo Z.H."/>
            <person name="Li M."/>
        </authorList>
    </citation>
    <scope>NUCLEOTIDE SEQUENCE [LARGE SCALE GENOMIC DNA]</scope>
    <source>
        <strain evidence="20">SpSt-774</strain>
    </source>
</reference>
<comment type="catalytic activity">
    <reaction evidence="1 18">
        <text>a 1,2-diacyl-sn-glycero-3-phosphate + CTP + H(+) = a CDP-1,2-diacyl-sn-glycerol + diphosphate</text>
        <dbReference type="Rhea" id="RHEA:16229"/>
        <dbReference type="ChEBI" id="CHEBI:15378"/>
        <dbReference type="ChEBI" id="CHEBI:33019"/>
        <dbReference type="ChEBI" id="CHEBI:37563"/>
        <dbReference type="ChEBI" id="CHEBI:58332"/>
        <dbReference type="ChEBI" id="CHEBI:58608"/>
        <dbReference type="EC" id="2.7.7.41"/>
    </reaction>
</comment>